<feature type="active site" description="Proton acceptor" evidence="10">
    <location>
        <position position="274"/>
    </location>
</feature>
<dbReference type="InterPro" id="IPR008271">
    <property type="entry name" value="Ser/Thr_kinase_AS"/>
</dbReference>
<dbReference type="InterPro" id="IPR011009">
    <property type="entry name" value="Kinase-like_dom_sf"/>
</dbReference>
<dbReference type="PANTHER" id="PTHR24350">
    <property type="entry name" value="SERINE/THREONINE-PROTEIN KINASE IAL-RELATED"/>
    <property type="match status" value="1"/>
</dbReference>
<evidence type="ECO:0000256" key="7">
    <source>
        <dbReference type="ARBA" id="ARBA00022840"/>
    </source>
</evidence>
<feature type="binding site" evidence="11 13">
    <location>
        <position position="180"/>
    </location>
    <ligand>
        <name>ATP</name>
        <dbReference type="ChEBI" id="CHEBI:30616"/>
    </ligand>
</feature>
<evidence type="ECO:0000256" key="10">
    <source>
        <dbReference type="PIRSR" id="PIRSR630616-1"/>
    </source>
</evidence>
<dbReference type="FunFam" id="1.10.510.10:FF:000235">
    <property type="entry name" value="Serine/threonine-protein kinase ark1"/>
    <property type="match status" value="1"/>
</dbReference>
<accession>A0A550BWN1</accession>
<feature type="domain" description="Protein kinase" evidence="17">
    <location>
        <begin position="150"/>
        <end position="403"/>
    </location>
</feature>
<feature type="binding site" evidence="11">
    <location>
        <position position="160"/>
    </location>
    <ligand>
        <name>ATP</name>
        <dbReference type="ChEBI" id="CHEBI:30616"/>
    </ligand>
</feature>
<proteinExistence type="inferred from homology"/>
<dbReference type="GO" id="GO:0045143">
    <property type="term" value="P:homologous chromosome segregation"/>
    <property type="evidence" value="ECO:0007669"/>
    <property type="project" value="UniProtKB-ARBA"/>
</dbReference>
<dbReference type="AlphaFoldDB" id="A0A550BWN1"/>
<feature type="region of interest" description="Disordered" evidence="16">
    <location>
        <begin position="17"/>
        <end position="109"/>
    </location>
</feature>
<keyword evidence="4 15" id="KW-0808">Transferase</keyword>
<dbReference type="GO" id="GO:0090266">
    <property type="term" value="P:regulation of mitotic cell cycle spindle assembly checkpoint"/>
    <property type="evidence" value="ECO:0007669"/>
    <property type="project" value="UniProtKB-ARBA"/>
</dbReference>
<dbReference type="Pfam" id="PF00069">
    <property type="entry name" value="Pkinase"/>
    <property type="match status" value="1"/>
</dbReference>
<evidence type="ECO:0000256" key="9">
    <source>
        <dbReference type="ARBA" id="ARBA00048679"/>
    </source>
</evidence>
<dbReference type="OrthoDB" id="377346at2759"/>
<keyword evidence="6 15" id="KW-0418">Kinase</keyword>
<comment type="caution">
    <text evidence="18">The sequence shown here is derived from an EMBL/GenBank/DDBJ whole genome shotgun (WGS) entry which is preliminary data.</text>
</comment>
<name>A0A550BWN1_9AGAR</name>
<evidence type="ECO:0000256" key="8">
    <source>
        <dbReference type="ARBA" id="ARBA00047899"/>
    </source>
</evidence>
<organism evidence="18 19">
    <name type="scientific">Schizophyllum amplum</name>
    <dbReference type="NCBI Taxonomy" id="97359"/>
    <lineage>
        <taxon>Eukaryota</taxon>
        <taxon>Fungi</taxon>
        <taxon>Dikarya</taxon>
        <taxon>Basidiomycota</taxon>
        <taxon>Agaricomycotina</taxon>
        <taxon>Agaricomycetes</taxon>
        <taxon>Agaricomycetidae</taxon>
        <taxon>Agaricales</taxon>
        <taxon>Schizophyllaceae</taxon>
        <taxon>Schizophyllum</taxon>
    </lineage>
</organism>
<evidence type="ECO:0000256" key="1">
    <source>
        <dbReference type="ARBA" id="ARBA00012513"/>
    </source>
</evidence>
<comment type="catalytic activity">
    <reaction evidence="8 15">
        <text>L-threonyl-[protein] + ATP = O-phospho-L-threonyl-[protein] + ADP + H(+)</text>
        <dbReference type="Rhea" id="RHEA:46608"/>
        <dbReference type="Rhea" id="RHEA-COMP:11060"/>
        <dbReference type="Rhea" id="RHEA-COMP:11605"/>
        <dbReference type="ChEBI" id="CHEBI:15378"/>
        <dbReference type="ChEBI" id="CHEBI:30013"/>
        <dbReference type="ChEBI" id="CHEBI:30616"/>
        <dbReference type="ChEBI" id="CHEBI:61977"/>
        <dbReference type="ChEBI" id="CHEBI:456216"/>
        <dbReference type="EC" id="2.7.11.1"/>
    </reaction>
</comment>
<feature type="compositionally biased region" description="Low complexity" evidence="16">
    <location>
        <begin position="63"/>
        <end position="74"/>
    </location>
</feature>
<protein>
    <recommendedName>
        <fullName evidence="2 15">Aurora kinase</fullName>
        <ecNumber evidence="1 15">2.7.11.1</ecNumber>
    </recommendedName>
</protein>
<dbReference type="EC" id="2.7.11.1" evidence="1 15"/>
<dbReference type="GO" id="GO:0008608">
    <property type="term" value="P:attachment of spindle microtubules to kinetochore"/>
    <property type="evidence" value="ECO:0007669"/>
    <property type="project" value="UniProtKB-ARBA"/>
</dbReference>
<feature type="cross-link" description="Glycyl lysine isopeptide (Lys-Gly) (interchain with G-Cter in SUMO2)" evidence="12">
    <location>
        <position position="276"/>
    </location>
</feature>
<evidence type="ECO:0000256" key="11">
    <source>
        <dbReference type="PIRSR" id="PIRSR630616-2"/>
    </source>
</evidence>
<feature type="binding site" evidence="11">
    <location>
        <begin position="278"/>
        <end position="279"/>
    </location>
    <ligand>
        <name>ATP</name>
        <dbReference type="ChEBI" id="CHEBI:30616"/>
    </ligand>
</feature>
<feature type="binding site" evidence="11">
    <location>
        <position position="292"/>
    </location>
    <ligand>
        <name>ATP</name>
        <dbReference type="ChEBI" id="CHEBI:30616"/>
    </ligand>
</feature>
<dbReference type="PROSITE" id="PS00107">
    <property type="entry name" value="PROTEIN_KINASE_ATP"/>
    <property type="match status" value="1"/>
</dbReference>
<dbReference type="InterPro" id="IPR017441">
    <property type="entry name" value="Protein_kinase_ATP_BS"/>
</dbReference>
<sequence>MATIGAVTRQIAALEISAKKPAATTASSSSNPVRPGHSKQPSQEKVTKLLTKFAAPVNPNHPPSSKLAPSSSSLRNQTNQAQAHTSNEAPKKASPVPTHQPIDIGRYDGGLEKENEERGEKVYGDAASELALDSSVARRYPTREWNLHSFDIGRPLGKGKFGRVYMVRTKSEPKYILALKTLYKSEIVQSRVEKQIRREIEIQQNLRHPNVLRLYGYFHDEKRIFLMLEFAGKGELYKQLSKHGSFSEKRSARYIDQMADALSYLHSKHVIHRDIKPENLLLGINGELKVADFGWSVHAPGNRRKTMCGTLDYLPPEMVEQKEHNERVDHWALGVLTYEFLIGNPPFEDRDSVNNTYRRIASVDLRFPITCRPTLEISLPGYLLKHEPQDRLPLSEVMKHPWIVKYRPKGQIRPSQLGM</sequence>
<reference evidence="18 19" key="1">
    <citation type="journal article" date="2019" name="New Phytol.">
        <title>Comparative genomics reveals unique wood-decay strategies and fruiting body development in the Schizophyllaceae.</title>
        <authorList>
            <person name="Almasi E."/>
            <person name="Sahu N."/>
            <person name="Krizsan K."/>
            <person name="Balint B."/>
            <person name="Kovacs G.M."/>
            <person name="Kiss B."/>
            <person name="Cseklye J."/>
            <person name="Drula E."/>
            <person name="Henrissat B."/>
            <person name="Nagy I."/>
            <person name="Chovatia M."/>
            <person name="Adam C."/>
            <person name="LaButti K."/>
            <person name="Lipzen A."/>
            <person name="Riley R."/>
            <person name="Grigoriev I.V."/>
            <person name="Nagy L.G."/>
        </authorList>
    </citation>
    <scope>NUCLEOTIDE SEQUENCE [LARGE SCALE GENOMIC DNA]</scope>
    <source>
        <strain evidence="18 19">NL-1724</strain>
    </source>
</reference>
<dbReference type="SMART" id="SM00220">
    <property type="entry name" value="S_TKc"/>
    <property type="match status" value="1"/>
</dbReference>
<dbReference type="GO" id="GO:0032465">
    <property type="term" value="P:regulation of cytokinesis"/>
    <property type="evidence" value="ECO:0007669"/>
    <property type="project" value="UniProtKB-ARBA"/>
</dbReference>
<dbReference type="GO" id="GO:0032133">
    <property type="term" value="C:chromosome passenger complex"/>
    <property type="evidence" value="ECO:0007669"/>
    <property type="project" value="UniProtKB-ARBA"/>
</dbReference>
<evidence type="ECO:0000256" key="14">
    <source>
        <dbReference type="RuleBase" id="RU000304"/>
    </source>
</evidence>
<evidence type="ECO:0000256" key="6">
    <source>
        <dbReference type="ARBA" id="ARBA00022777"/>
    </source>
</evidence>
<evidence type="ECO:0000256" key="3">
    <source>
        <dbReference type="ARBA" id="ARBA00022527"/>
    </source>
</evidence>
<feature type="compositionally biased region" description="Low complexity" evidence="16">
    <location>
        <begin position="19"/>
        <end position="30"/>
    </location>
</feature>
<dbReference type="InterPro" id="IPR000719">
    <property type="entry name" value="Prot_kinase_dom"/>
</dbReference>
<evidence type="ECO:0000256" key="16">
    <source>
        <dbReference type="SAM" id="MobiDB-lite"/>
    </source>
</evidence>
<dbReference type="Proteomes" id="UP000320762">
    <property type="component" value="Unassembled WGS sequence"/>
</dbReference>
<dbReference type="GO" id="GO:0004674">
    <property type="term" value="F:protein serine/threonine kinase activity"/>
    <property type="evidence" value="ECO:0007669"/>
    <property type="project" value="UniProtKB-KW"/>
</dbReference>
<evidence type="ECO:0000256" key="15">
    <source>
        <dbReference type="RuleBase" id="RU367134"/>
    </source>
</evidence>
<dbReference type="GO" id="GO:0051233">
    <property type="term" value="C:spindle midzone"/>
    <property type="evidence" value="ECO:0007669"/>
    <property type="project" value="UniProtKB-ARBA"/>
</dbReference>
<dbReference type="CDD" id="cd14007">
    <property type="entry name" value="STKc_Aurora"/>
    <property type="match status" value="1"/>
</dbReference>
<dbReference type="GO" id="GO:0000819">
    <property type="term" value="P:sister chromatid segregation"/>
    <property type="evidence" value="ECO:0007669"/>
    <property type="project" value="UniProtKB-ARBA"/>
</dbReference>
<dbReference type="InterPro" id="IPR030616">
    <property type="entry name" value="Aur-like"/>
</dbReference>
<feature type="compositionally biased region" description="Polar residues" evidence="16">
    <location>
        <begin position="75"/>
        <end position="88"/>
    </location>
</feature>
<dbReference type="STRING" id="97359.A0A550BWN1"/>
<evidence type="ECO:0000313" key="18">
    <source>
        <dbReference type="EMBL" id="TRM56945.1"/>
    </source>
</evidence>
<evidence type="ECO:0000256" key="12">
    <source>
        <dbReference type="PIRSR" id="PIRSR630616-3"/>
    </source>
</evidence>
<evidence type="ECO:0000256" key="5">
    <source>
        <dbReference type="ARBA" id="ARBA00022741"/>
    </source>
</evidence>
<keyword evidence="5 11" id="KW-0547">Nucleotide-binding</keyword>
<feature type="binding site" evidence="11">
    <location>
        <begin position="229"/>
        <end position="231"/>
    </location>
    <ligand>
        <name>ATP</name>
        <dbReference type="ChEBI" id="CHEBI:30616"/>
    </ligand>
</feature>
<keyword evidence="3 14" id="KW-0723">Serine/threonine-protein kinase</keyword>
<dbReference type="GO" id="GO:0005524">
    <property type="term" value="F:ATP binding"/>
    <property type="evidence" value="ECO:0007669"/>
    <property type="project" value="UniProtKB-UniRule"/>
</dbReference>
<evidence type="ECO:0000313" key="19">
    <source>
        <dbReference type="Proteomes" id="UP000320762"/>
    </source>
</evidence>
<dbReference type="GO" id="GO:0044779">
    <property type="term" value="P:meiotic spindle checkpoint signaling"/>
    <property type="evidence" value="ECO:0007669"/>
    <property type="project" value="UniProtKB-ARBA"/>
</dbReference>
<dbReference type="Gene3D" id="1.10.510.10">
    <property type="entry name" value="Transferase(Phosphotransferase) domain 1"/>
    <property type="match status" value="1"/>
</dbReference>
<keyword evidence="19" id="KW-1185">Reference proteome</keyword>
<keyword evidence="7 11" id="KW-0067">ATP-binding</keyword>
<evidence type="ECO:0000259" key="17">
    <source>
        <dbReference type="PROSITE" id="PS50011"/>
    </source>
</evidence>
<comment type="similarity">
    <text evidence="15">Belongs to the protein kinase superfamily. Ser/Thr protein kinase family. Aurora subfamily.</text>
</comment>
<dbReference type="GO" id="GO:0000776">
    <property type="term" value="C:kinetochore"/>
    <property type="evidence" value="ECO:0007669"/>
    <property type="project" value="UniProtKB-ARBA"/>
</dbReference>
<dbReference type="EMBL" id="VDMD01000055">
    <property type="protein sequence ID" value="TRM56945.1"/>
    <property type="molecule type" value="Genomic_DNA"/>
</dbReference>
<evidence type="ECO:0000256" key="4">
    <source>
        <dbReference type="ARBA" id="ARBA00022679"/>
    </source>
</evidence>
<dbReference type="Gene3D" id="3.30.200.20">
    <property type="entry name" value="Phosphorylase Kinase, domain 1"/>
    <property type="match status" value="1"/>
</dbReference>
<dbReference type="SUPFAM" id="SSF56112">
    <property type="entry name" value="Protein kinase-like (PK-like)"/>
    <property type="match status" value="1"/>
</dbReference>
<evidence type="ECO:0000256" key="2">
    <source>
        <dbReference type="ARBA" id="ARBA00021157"/>
    </source>
</evidence>
<dbReference type="PROSITE" id="PS50011">
    <property type="entry name" value="PROTEIN_KINASE_DOM"/>
    <property type="match status" value="1"/>
</dbReference>
<gene>
    <name evidence="18" type="ORF">BD626DRAFT_516917</name>
</gene>
<dbReference type="GO" id="GO:1902115">
    <property type="term" value="P:regulation of organelle assembly"/>
    <property type="evidence" value="ECO:0007669"/>
    <property type="project" value="UniProtKB-ARBA"/>
</dbReference>
<dbReference type="PROSITE" id="PS00108">
    <property type="entry name" value="PROTEIN_KINASE_ST"/>
    <property type="match status" value="1"/>
</dbReference>
<comment type="catalytic activity">
    <reaction evidence="9 15">
        <text>L-seryl-[protein] + ATP = O-phospho-L-seryl-[protein] + ADP + H(+)</text>
        <dbReference type="Rhea" id="RHEA:17989"/>
        <dbReference type="Rhea" id="RHEA-COMP:9863"/>
        <dbReference type="Rhea" id="RHEA-COMP:11604"/>
        <dbReference type="ChEBI" id="CHEBI:15378"/>
        <dbReference type="ChEBI" id="CHEBI:29999"/>
        <dbReference type="ChEBI" id="CHEBI:30616"/>
        <dbReference type="ChEBI" id="CHEBI:83421"/>
        <dbReference type="ChEBI" id="CHEBI:456216"/>
        <dbReference type="EC" id="2.7.11.1"/>
    </reaction>
</comment>
<dbReference type="GO" id="GO:0072479">
    <property type="term" value="P:response to mitotic cell cycle spindle assembly checkpoint signaling"/>
    <property type="evidence" value="ECO:0007669"/>
    <property type="project" value="UniProtKB-ARBA"/>
</dbReference>
<dbReference type="FunFam" id="3.30.200.20:FF:000042">
    <property type="entry name" value="Aurora kinase A"/>
    <property type="match status" value="1"/>
</dbReference>
<evidence type="ECO:0000256" key="13">
    <source>
        <dbReference type="PROSITE-ProRule" id="PRU10141"/>
    </source>
</evidence>